<evidence type="ECO:0000256" key="1">
    <source>
        <dbReference type="ARBA" id="ARBA00004651"/>
    </source>
</evidence>
<feature type="transmembrane region" description="Helical" evidence="7">
    <location>
        <begin position="12"/>
        <end position="33"/>
    </location>
</feature>
<dbReference type="PANTHER" id="PTHR30193:SF41">
    <property type="entry name" value="DIACETYLCHITOBIOSE UPTAKE SYSTEM PERMEASE PROTEIN NGCF"/>
    <property type="match status" value="1"/>
</dbReference>
<evidence type="ECO:0000256" key="3">
    <source>
        <dbReference type="ARBA" id="ARBA00022475"/>
    </source>
</evidence>
<feature type="transmembrane region" description="Helical" evidence="7">
    <location>
        <begin position="73"/>
        <end position="95"/>
    </location>
</feature>
<keyword evidence="5 7" id="KW-1133">Transmembrane helix</keyword>
<proteinExistence type="inferred from homology"/>
<keyword evidence="2 7" id="KW-0813">Transport</keyword>
<evidence type="ECO:0000259" key="8">
    <source>
        <dbReference type="PROSITE" id="PS50928"/>
    </source>
</evidence>
<dbReference type="GO" id="GO:0055085">
    <property type="term" value="P:transmembrane transport"/>
    <property type="evidence" value="ECO:0007669"/>
    <property type="project" value="InterPro"/>
</dbReference>
<feature type="transmembrane region" description="Helical" evidence="7">
    <location>
        <begin position="260"/>
        <end position="282"/>
    </location>
</feature>
<evidence type="ECO:0000256" key="5">
    <source>
        <dbReference type="ARBA" id="ARBA00022989"/>
    </source>
</evidence>
<protein>
    <submittedName>
        <fullName evidence="9">Sugar ABC transporter permease</fullName>
    </submittedName>
</protein>
<dbReference type="InterPro" id="IPR000515">
    <property type="entry name" value="MetI-like"/>
</dbReference>
<comment type="subcellular location">
    <subcellularLocation>
        <location evidence="1 7">Cell membrane</location>
        <topology evidence="1 7">Multi-pass membrane protein</topology>
    </subcellularLocation>
</comment>
<keyword evidence="3" id="KW-1003">Cell membrane</keyword>
<evidence type="ECO:0000256" key="2">
    <source>
        <dbReference type="ARBA" id="ARBA00022448"/>
    </source>
</evidence>
<dbReference type="GO" id="GO:0005886">
    <property type="term" value="C:plasma membrane"/>
    <property type="evidence" value="ECO:0007669"/>
    <property type="project" value="UniProtKB-SubCell"/>
</dbReference>
<dbReference type="PANTHER" id="PTHR30193">
    <property type="entry name" value="ABC TRANSPORTER PERMEASE PROTEIN"/>
    <property type="match status" value="1"/>
</dbReference>
<dbReference type="Gene3D" id="1.10.3720.10">
    <property type="entry name" value="MetI-like"/>
    <property type="match status" value="1"/>
</dbReference>
<reference evidence="9" key="1">
    <citation type="journal article" date="2020" name="mSystems">
        <title>Genome- and Community-Level Interaction Insights into Carbon Utilization and Element Cycling Functions of Hydrothermarchaeota in Hydrothermal Sediment.</title>
        <authorList>
            <person name="Zhou Z."/>
            <person name="Liu Y."/>
            <person name="Xu W."/>
            <person name="Pan J."/>
            <person name="Luo Z.H."/>
            <person name="Li M."/>
        </authorList>
    </citation>
    <scope>NUCLEOTIDE SEQUENCE [LARGE SCALE GENOMIC DNA]</scope>
    <source>
        <strain evidence="9">SpSt-82</strain>
    </source>
</reference>
<dbReference type="AlphaFoldDB" id="A0A7V4TIK6"/>
<evidence type="ECO:0000256" key="7">
    <source>
        <dbReference type="RuleBase" id="RU363032"/>
    </source>
</evidence>
<dbReference type="EMBL" id="DTIY01000033">
    <property type="protein sequence ID" value="HGY39193.1"/>
    <property type="molecule type" value="Genomic_DNA"/>
</dbReference>
<feature type="domain" description="ABC transmembrane type-1" evidence="8">
    <location>
        <begin position="69"/>
        <end position="281"/>
    </location>
</feature>
<dbReference type="InterPro" id="IPR051393">
    <property type="entry name" value="ABC_transporter_permease"/>
</dbReference>
<dbReference type="SUPFAM" id="SSF161098">
    <property type="entry name" value="MetI-like"/>
    <property type="match status" value="1"/>
</dbReference>
<comment type="similarity">
    <text evidence="7">Belongs to the binding-protein-dependent transport system permease family.</text>
</comment>
<dbReference type="PROSITE" id="PS50928">
    <property type="entry name" value="ABC_TM1"/>
    <property type="match status" value="1"/>
</dbReference>
<name>A0A7V4TIK6_9BACT</name>
<evidence type="ECO:0000256" key="4">
    <source>
        <dbReference type="ARBA" id="ARBA00022692"/>
    </source>
</evidence>
<sequence length="294" mass="33808">MIRTRRGRSVFKAYLFLAPFLVLFAFVVVYPIIFGVRLSLYGQRGARMWYVGLSNYRTILGDPRFWEAFKIPLFLLLVQVPLMIFLAILIAFVYERMPRGRAAFYRFIHYLPYTIPAIVAGIVWSYIFSDSMSPLRPLLDLLGFAGVRILNREHVPLVLLVIIFWEFTGYTAFVVFSALLAVPREYAEQAQIDGATFWQTAFFIKLPLVRGVITMLFIFNAIGALQVFNEPWMLGELVVLPPNYTPAMYIYNSAFAYGRFTYATAMGLVLACITFLISLYVLRMASRQLLARGW</sequence>
<feature type="transmembrane region" description="Helical" evidence="7">
    <location>
        <begin position="208"/>
        <end position="228"/>
    </location>
</feature>
<evidence type="ECO:0000256" key="6">
    <source>
        <dbReference type="ARBA" id="ARBA00023136"/>
    </source>
</evidence>
<feature type="transmembrane region" description="Helical" evidence="7">
    <location>
        <begin position="107"/>
        <end position="127"/>
    </location>
</feature>
<keyword evidence="6 7" id="KW-0472">Membrane</keyword>
<organism evidence="9">
    <name type="scientific">Candidatus Caldatribacterium saccharofermentans</name>
    <dbReference type="NCBI Taxonomy" id="1454753"/>
    <lineage>
        <taxon>Bacteria</taxon>
        <taxon>Pseudomonadati</taxon>
        <taxon>Atribacterota</taxon>
        <taxon>Atribacteria</taxon>
        <taxon>Atribacterales</taxon>
        <taxon>Candidatus Caldatribacteriaceae</taxon>
        <taxon>Candidatus Caldatribacterium</taxon>
    </lineage>
</organism>
<dbReference type="InterPro" id="IPR035906">
    <property type="entry name" value="MetI-like_sf"/>
</dbReference>
<comment type="caution">
    <text evidence="9">The sequence shown here is derived from an EMBL/GenBank/DDBJ whole genome shotgun (WGS) entry which is preliminary data.</text>
</comment>
<accession>A0A7V4TIK6</accession>
<gene>
    <name evidence="9" type="ORF">ENW11_05235</name>
</gene>
<feature type="transmembrane region" description="Helical" evidence="7">
    <location>
        <begin position="157"/>
        <end position="182"/>
    </location>
</feature>
<keyword evidence="4 7" id="KW-0812">Transmembrane</keyword>
<evidence type="ECO:0000313" key="9">
    <source>
        <dbReference type="EMBL" id="HGY39193.1"/>
    </source>
</evidence>
<dbReference type="Pfam" id="PF00528">
    <property type="entry name" value="BPD_transp_1"/>
    <property type="match status" value="1"/>
</dbReference>
<dbReference type="CDD" id="cd06261">
    <property type="entry name" value="TM_PBP2"/>
    <property type="match status" value="1"/>
</dbReference>